<feature type="domain" description="Maltose/galactoside acetyltransferase" evidence="3">
    <location>
        <begin position="5"/>
        <end position="59"/>
    </location>
</feature>
<proteinExistence type="inferred from homology"/>
<gene>
    <name evidence="4" type="ORF">IAD15_03530</name>
</gene>
<dbReference type="GO" id="GO:0016407">
    <property type="term" value="F:acetyltransferase activity"/>
    <property type="evidence" value="ECO:0007669"/>
    <property type="project" value="InterPro"/>
</dbReference>
<dbReference type="SMART" id="SM01266">
    <property type="entry name" value="Mac"/>
    <property type="match status" value="1"/>
</dbReference>
<name>A0A9D1L0P8_9FIRM</name>
<dbReference type="InterPro" id="IPR051159">
    <property type="entry name" value="Hexapeptide_acetyltransf"/>
</dbReference>
<dbReference type="GO" id="GO:0005829">
    <property type="term" value="C:cytosol"/>
    <property type="evidence" value="ECO:0007669"/>
    <property type="project" value="TreeGrafter"/>
</dbReference>
<dbReference type="CDD" id="cd03357">
    <property type="entry name" value="LbH_MAT_GAT"/>
    <property type="match status" value="1"/>
</dbReference>
<reference evidence="4" key="1">
    <citation type="submission" date="2020-10" db="EMBL/GenBank/DDBJ databases">
        <authorList>
            <person name="Gilroy R."/>
        </authorList>
    </citation>
    <scope>NUCLEOTIDE SEQUENCE</scope>
    <source>
        <strain evidence="4">CHK195-11698</strain>
    </source>
</reference>
<dbReference type="Pfam" id="PF12464">
    <property type="entry name" value="Mac"/>
    <property type="match status" value="1"/>
</dbReference>
<dbReference type="Gene3D" id="2.160.10.10">
    <property type="entry name" value="Hexapeptide repeat proteins"/>
    <property type="match status" value="1"/>
</dbReference>
<evidence type="ECO:0000313" key="4">
    <source>
        <dbReference type="EMBL" id="HIU13122.1"/>
    </source>
</evidence>
<dbReference type="AlphaFoldDB" id="A0A9D1L0P8"/>
<dbReference type="Proteomes" id="UP000824175">
    <property type="component" value="Unassembled WGS sequence"/>
</dbReference>
<evidence type="ECO:0000313" key="5">
    <source>
        <dbReference type="Proteomes" id="UP000824175"/>
    </source>
</evidence>
<organism evidence="4 5">
    <name type="scientific">Candidatus Fimiplasma intestinipullorum</name>
    <dbReference type="NCBI Taxonomy" id="2840825"/>
    <lineage>
        <taxon>Bacteria</taxon>
        <taxon>Bacillati</taxon>
        <taxon>Bacillota</taxon>
        <taxon>Clostridia</taxon>
        <taxon>Eubacteriales</taxon>
        <taxon>Candidatus Fimiplasma</taxon>
    </lineage>
</organism>
<dbReference type="EMBL" id="DVMJ01000025">
    <property type="protein sequence ID" value="HIU13122.1"/>
    <property type="molecule type" value="Genomic_DNA"/>
</dbReference>
<dbReference type="PANTHER" id="PTHR23416">
    <property type="entry name" value="SIALIC ACID SYNTHASE-RELATED"/>
    <property type="match status" value="1"/>
</dbReference>
<dbReference type="InterPro" id="IPR011004">
    <property type="entry name" value="Trimer_LpxA-like_sf"/>
</dbReference>
<dbReference type="GO" id="GO:0008374">
    <property type="term" value="F:O-acyltransferase activity"/>
    <property type="evidence" value="ECO:0007669"/>
    <property type="project" value="TreeGrafter"/>
</dbReference>
<comment type="caution">
    <text evidence="4">The sequence shown here is derived from an EMBL/GenBank/DDBJ whole genome shotgun (WGS) entry which is preliminary data.</text>
</comment>
<dbReference type="PANTHER" id="PTHR23416:SF23">
    <property type="entry name" value="ACETYLTRANSFERASE C18B11.09C-RELATED"/>
    <property type="match status" value="1"/>
</dbReference>
<sequence>MFKQRKRMISGQNYRAADPELVYARARASRICTRYNRKPFNEIHMRARLMRKLLHTQGNFWIRPPFYCDYGFNITLGKNVLLNMGCVILDVCPVTIGEHTLIGPGTHIYTACHAIDPVARLHDVEYGKPVSIGKNVWIGGQCVILPGVTIGEGSVIGAGSVVTHDIPAGVVAFGNPARVIRRIDHEEKTPD</sequence>
<dbReference type="InterPro" id="IPR001451">
    <property type="entry name" value="Hexapep"/>
</dbReference>
<protein>
    <submittedName>
        <fullName evidence="4">Sugar O-acetyltransferase</fullName>
    </submittedName>
</protein>
<keyword evidence="2" id="KW-0808">Transferase</keyword>
<dbReference type="SUPFAM" id="SSF51161">
    <property type="entry name" value="Trimeric LpxA-like enzymes"/>
    <property type="match status" value="1"/>
</dbReference>
<comment type="similarity">
    <text evidence="1">Belongs to the transferase hexapeptide repeat family.</text>
</comment>
<dbReference type="InterPro" id="IPR024688">
    <property type="entry name" value="Mac_dom"/>
</dbReference>
<reference evidence="4" key="2">
    <citation type="journal article" date="2021" name="PeerJ">
        <title>Extensive microbial diversity within the chicken gut microbiome revealed by metagenomics and culture.</title>
        <authorList>
            <person name="Gilroy R."/>
            <person name="Ravi A."/>
            <person name="Getino M."/>
            <person name="Pursley I."/>
            <person name="Horton D.L."/>
            <person name="Alikhan N.F."/>
            <person name="Baker D."/>
            <person name="Gharbi K."/>
            <person name="Hall N."/>
            <person name="Watson M."/>
            <person name="Adriaenssens E.M."/>
            <person name="Foster-Nyarko E."/>
            <person name="Jarju S."/>
            <person name="Secka A."/>
            <person name="Antonio M."/>
            <person name="Oren A."/>
            <person name="Chaudhuri R.R."/>
            <person name="La Ragione R."/>
            <person name="Hildebrand F."/>
            <person name="Pallen M.J."/>
        </authorList>
    </citation>
    <scope>NUCLEOTIDE SEQUENCE</scope>
    <source>
        <strain evidence="4">CHK195-11698</strain>
    </source>
</reference>
<evidence type="ECO:0000259" key="3">
    <source>
        <dbReference type="SMART" id="SM01266"/>
    </source>
</evidence>
<evidence type="ECO:0000256" key="2">
    <source>
        <dbReference type="ARBA" id="ARBA00022679"/>
    </source>
</evidence>
<accession>A0A9D1L0P8</accession>
<dbReference type="Pfam" id="PF00132">
    <property type="entry name" value="Hexapep"/>
    <property type="match status" value="1"/>
</dbReference>
<evidence type="ECO:0000256" key="1">
    <source>
        <dbReference type="ARBA" id="ARBA00007274"/>
    </source>
</evidence>
<dbReference type="FunFam" id="2.160.10.10:FF:000008">
    <property type="entry name" value="Maltose O-acetyltransferase"/>
    <property type="match status" value="1"/>
</dbReference>